<dbReference type="GO" id="GO:0005524">
    <property type="term" value="F:ATP binding"/>
    <property type="evidence" value="ECO:0007669"/>
    <property type="project" value="UniProtKB-KW"/>
</dbReference>
<dbReference type="Gene3D" id="3.40.50.300">
    <property type="entry name" value="P-loop containing nucleotide triphosphate hydrolases"/>
    <property type="match status" value="1"/>
</dbReference>
<evidence type="ECO:0000313" key="9">
    <source>
        <dbReference type="EMBL" id="SFM67962.1"/>
    </source>
</evidence>
<keyword evidence="7" id="KW-0472">Membrane</keyword>
<evidence type="ECO:0000256" key="5">
    <source>
        <dbReference type="ARBA" id="ARBA00022741"/>
    </source>
</evidence>
<comment type="similarity">
    <text evidence="2">Belongs to the ABC transporter superfamily.</text>
</comment>
<evidence type="ECO:0000256" key="7">
    <source>
        <dbReference type="ARBA" id="ARBA00023136"/>
    </source>
</evidence>
<gene>
    <name evidence="9" type="ORF">SAMN04488042_11236</name>
</gene>
<dbReference type="AlphaFoldDB" id="A0A1I4SU46"/>
<dbReference type="GO" id="GO:0055085">
    <property type="term" value="P:transmembrane transport"/>
    <property type="evidence" value="ECO:0007669"/>
    <property type="project" value="UniProtKB-ARBA"/>
</dbReference>
<name>A0A1I4SU46_9RHOB</name>
<dbReference type="GO" id="GO:0005886">
    <property type="term" value="C:plasma membrane"/>
    <property type="evidence" value="ECO:0007669"/>
    <property type="project" value="UniProtKB-SubCell"/>
</dbReference>
<sequence length="332" mass="36180">MSSLIDVENLTLQFKTDEGLITAVDNVSFSLKKGEVMGLVGESGSGKSVTAKALMHLNARNAVYSPESKITLHLDDREVDVLSLRKPSELQVVRGGAISMIFQEPMASFAPAITIGKQMVEQLMLHGDMSKAKAKEISVEMLDRVGISDAHKRFDQYAFELSGGMRQRAMIAMALSTQPKLLIADEPTTALDVTIQAQVIDLMKDLVNEFHMGIIFITHDLGVVAQTADKVSVMYLGELIEEGPVREVIRTPAHPYTQGLLSALPKLDDLDAPLTPVPGDIPSPLERPSGCVFHTRCSQVVGDQCMKALPERYDLDGNHSVSCHIYPKGARA</sequence>
<evidence type="ECO:0000313" key="10">
    <source>
        <dbReference type="Proteomes" id="UP000199144"/>
    </source>
</evidence>
<keyword evidence="4" id="KW-1003">Cell membrane</keyword>
<dbReference type="InterPro" id="IPR050388">
    <property type="entry name" value="ABC_Ni/Peptide_Import"/>
</dbReference>
<dbReference type="InterPro" id="IPR013563">
    <property type="entry name" value="Oligopep_ABC_C"/>
</dbReference>
<dbReference type="PANTHER" id="PTHR43297">
    <property type="entry name" value="OLIGOPEPTIDE TRANSPORT ATP-BINDING PROTEIN APPD"/>
    <property type="match status" value="1"/>
</dbReference>
<dbReference type="GO" id="GO:0016887">
    <property type="term" value="F:ATP hydrolysis activity"/>
    <property type="evidence" value="ECO:0007669"/>
    <property type="project" value="InterPro"/>
</dbReference>
<organism evidence="9 10">
    <name type="scientific">Shimia aestuarii</name>
    <dbReference type="NCBI Taxonomy" id="254406"/>
    <lineage>
        <taxon>Bacteria</taxon>
        <taxon>Pseudomonadati</taxon>
        <taxon>Pseudomonadota</taxon>
        <taxon>Alphaproteobacteria</taxon>
        <taxon>Rhodobacterales</taxon>
        <taxon>Roseobacteraceae</taxon>
    </lineage>
</organism>
<dbReference type="SMART" id="SM00382">
    <property type="entry name" value="AAA"/>
    <property type="match status" value="1"/>
</dbReference>
<evidence type="ECO:0000256" key="3">
    <source>
        <dbReference type="ARBA" id="ARBA00022448"/>
    </source>
</evidence>
<evidence type="ECO:0000259" key="8">
    <source>
        <dbReference type="PROSITE" id="PS50893"/>
    </source>
</evidence>
<keyword evidence="5" id="KW-0547">Nucleotide-binding</keyword>
<dbReference type="NCBIfam" id="TIGR01727">
    <property type="entry name" value="oligo_HPY"/>
    <property type="match status" value="1"/>
</dbReference>
<dbReference type="PANTHER" id="PTHR43297:SF2">
    <property type="entry name" value="DIPEPTIDE TRANSPORT ATP-BINDING PROTEIN DPPD"/>
    <property type="match status" value="1"/>
</dbReference>
<evidence type="ECO:0000256" key="2">
    <source>
        <dbReference type="ARBA" id="ARBA00005417"/>
    </source>
</evidence>
<dbReference type="Pfam" id="PF08352">
    <property type="entry name" value="oligo_HPY"/>
    <property type="match status" value="1"/>
</dbReference>
<dbReference type="GO" id="GO:0015833">
    <property type="term" value="P:peptide transport"/>
    <property type="evidence" value="ECO:0007669"/>
    <property type="project" value="InterPro"/>
</dbReference>
<accession>A0A1I4SU46</accession>
<dbReference type="SUPFAM" id="SSF52540">
    <property type="entry name" value="P-loop containing nucleoside triphosphate hydrolases"/>
    <property type="match status" value="1"/>
</dbReference>
<keyword evidence="3" id="KW-0813">Transport</keyword>
<dbReference type="FunFam" id="3.40.50.300:FF:000016">
    <property type="entry name" value="Oligopeptide ABC transporter ATP-binding component"/>
    <property type="match status" value="1"/>
</dbReference>
<proteinExistence type="inferred from homology"/>
<dbReference type="Proteomes" id="UP000199144">
    <property type="component" value="Unassembled WGS sequence"/>
</dbReference>
<evidence type="ECO:0000256" key="1">
    <source>
        <dbReference type="ARBA" id="ARBA00004417"/>
    </source>
</evidence>
<comment type="subcellular location">
    <subcellularLocation>
        <location evidence="1">Cell inner membrane</location>
        <topology evidence="1">Peripheral membrane protein</topology>
    </subcellularLocation>
</comment>
<dbReference type="PROSITE" id="PS50893">
    <property type="entry name" value="ABC_TRANSPORTER_2"/>
    <property type="match status" value="1"/>
</dbReference>
<evidence type="ECO:0000256" key="6">
    <source>
        <dbReference type="ARBA" id="ARBA00022840"/>
    </source>
</evidence>
<reference evidence="9 10" key="1">
    <citation type="submission" date="2016-10" db="EMBL/GenBank/DDBJ databases">
        <authorList>
            <person name="de Groot N.N."/>
        </authorList>
    </citation>
    <scope>NUCLEOTIDE SEQUENCE [LARGE SCALE GENOMIC DNA]</scope>
    <source>
        <strain evidence="9 10">DSM 15283</strain>
    </source>
</reference>
<dbReference type="InterPro" id="IPR027417">
    <property type="entry name" value="P-loop_NTPase"/>
</dbReference>
<dbReference type="InterPro" id="IPR017871">
    <property type="entry name" value="ABC_transporter-like_CS"/>
</dbReference>
<dbReference type="InterPro" id="IPR003439">
    <property type="entry name" value="ABC_transporter-like_ATP-bd"/>
</dbReference>
<protein>
    <submittedName>
        <fullName evidence="9">Peptide/nickel transport system ATP-binding protein</fullName>
    </submittedName>
</protein>
<dbReference type="Pfam" id="PF00005">
    <property type="entry name" value="ABC_tran"/>
    <property type="match status" value="1"/>
</dbReference>
<feature type="domain" description="ABC transporter" evidence="8">
    <location>
        <begin position="5"/>
        <end position="261"/>
    </location>
</feature>
<dbReference type="PROSITE" id="PS00211">
    <property type="entry name" value="ABC_TRANSPORTER_1"/>
    <property type="match status" value="1"/>
</dbReference>
<keyword evidence="10" id="KW-1185">Reference proteome</keyword>
<dbReference type="RefSeq" id="WP_207503027.1">
    <property type="nucleotide sequence ID" value="NZ_FOTQ01000012.1"/>
</dbReference>
<keyword evidence="6 9" id="KW-0067">ATP-binding</keyword>
<evidence type="ECO:0000256" key="4">
    <source>
        <dbReference type="ARBA" id="ARBA00022475"/>
    </source>
</evidence>
<dbReference type="STRING" id="254406.SAMN04488042_11236"/>
<dbReference type="InterPro" id="IPR003593">
    <property type="entry name" value="AAA+_ATPase"/>
</dbReference>
<dbReference type="CDD" id="cd03257">
    <property type="entry name" value="ABC_NikE_OppD_transporters"/>
    <property type="match status" value="1"/>
</dbReference>
<dbReference type="EMBL" id="FOTQ01000012">
    <property type="protein sequence ID" value="SFM67962.1"/>
    <property type="molecule type" value="Genomic_DNA"/>
</dbReference>